<sequence>MLKSDVVSYFRNKGKTLTQVAQMLNLSVGSVSGWPDIIPEVNALKLERLTKGELKYDESLYEKTNNSKVSK</sequence>
<dbReference type="RefSeq" id="WP_207542198.1">
    <property type="nucleotide sequence ID" value="NZ_JAFNAA010000011.1"/>
</dbReference>
<dbReference type="Proteomes" id="UP000664658">
    <property type="component" value="Unassembled WGS sequence"/>
</dbReference>
<organism evidence="1 2">
    <name type="scientific">Plesiomonas shigelloides</name>
    <name type="common">Aeromonas shigelloides</name>
    <dbReference type="NCBI Taxonomy" id="703"/>
    <lineage>
        <taxon>Bacteria</taxon>
        <taxon>Pseudomonadati</taxon>
        <taxon>Pseudomonadota</taxon>
        <taxon>Gammaproteobacteria</taxon>
        <taxon>Enterobacterales</taxon>
        <taxon>Enterobacteriaceae</taxon>
        <taxon>Plesiomonas</taxon>
    </lineage>
</organism>
<gene>
    <name evidence="1" type="ORF">J2R62_11025</name>
</gene>
<evidence type="ECO:0008006" key="3">
    <source>
        <dbReference type="Google" id="ProtNLM"/>
    </source>
</evidence>
<evidence type="ECO:0000313" key="2">
    <source>
        <dbReference type="Proteomes" id="UP000664658"/>
    </source>
</evidence>
<dbReference type="InterPro" id="IPR010982">
    <property type="entry name" value="Lambda_DNA-bd_dom_sf"/>
</dbReference>
<dbReference type="GO" id="GO:0003677">
    <property type="term" value="F:DNA binding"/>
    <property type="evidence" value="ECO:0007669"/>
    <property type="project" value="InterPro"/>
</dbReference>
<proteinExistence type="predicted"/>
<dbReference type="SUPFAM" id="SSF47413">
    <property type="entry name" value="lambda repressor-like DNA-binding domains"/>
    <property type="match status" value="1"/>
</dbReference>
<accession>A0A8I2B597</accession>
<dbReference type="Pfam" id="PF14549">
    <property type="entry name" value="P22_Cro"/>
    <property type="match status" value="1"/>
</dbReference>
<protein>
    <recommendedName>
        <fullName evidence="3">Cro/Cl family transcriptional regulator</fullName>
    </recommendedName>
</protein>
<name>A0A8I2B597_PLESH</name>
<evidence type="ECO:0000313" key="1">
    <source>
        <dbReference type="EMBL" id="MBO1108745.1"/>
    </source>
</evidence>
<reference evidence="1" key="1">
    <citation type="submission" date="2021-03" db="EMBL/GenBank/DDBJ databases">
        <title>Plesiomonas shigelloides zfcc0051, isolated from zebrafish feces.</title>
        <authorList>
            <person name="Vanderhoek Z."/>
            <person name="Gaulke C."/>
        </authorList>
    </citation>
    <scope>NUCLEOTIDE SEQUENCE</scope>
    <source>
        <strain evidence="1">Zfcc0051</strain>
    </source>
</reference>
<dbReference type="Gene3D" id="1.10.260.40">
    <property type="entry name" value="lambda repressor-like DNA-binding domains"/>
    <property type="match status" value="1"/>
</dbReference>
<comment type="caution">
    <text evidence="1">The sequence shown here is derived from an EMBL/GenBank/DDBJ whole genome shotgun (WGS) entry which is preliminary data.</text>
</comment>
<dbReference type="EMBL" id="JAFNAA010000011">
    <property type="protein sequence ID" value="MBO1108745.1"/>
    <property type="molecule type" value="Genomic_DNA"/>
</dbReference>
<dbReference type="AlphaFoldDB" id="A0A8I2B597"/>